<dbReference type="PANTHER" id="PTHR33969">
    <property type="entry name" value="SEGREGATION AND CONDENSATION PROTEIN A"/>
    <property type="match status" value="1"/>
</dbReference>
<dbReference type="PANTHER" id="PTHR33969:SF2">
    <property type="entry name" value="SEGREGATION AND CONDENSATION PROTEIN A"/>
    <property type="match status" value="1"/>
</dbReference>
<dbReference type="Gene3D" id="1.10.10.580">
    <property type="entry name" value="Structural maintenance of chromosome 1. Chain E"/>
    <property type="match status" value="1"/>
</dbReference>
<accession>A0A2H0V7K3</accession>
<protein>
    <recommendedName>
        <fullName evidence="1">Segregation and condensation protein A</fullName>
    </recommendedName>
</protein>
<name>A0A2H0V7K3_9BACT</name>
<dbReference type="AlphaFoldDB" id="A0A2H0V7K3"/>
<comment type="caution">
    <text evidence="2">The sequence shown here is derived from an EMBL/GenBank/DDBJ whole genome shotgun (WGS) entry which is preliminary data.</text>
</comment>
<dbReference type="Gene3D" id="6.10.250.2410">
    <property type="match status" value="1"/>
</dbReference>
<dbReference type="Pfam" id="PF02616">
    <property type="entry name" value="SMC_ScpA"/>
    <property type="match status" value="1"/>
</dbReference>
<evidence type="ECO:0000313" key="3">
    <source>
        <dbReference type="Proteomes" id="UP000228614"/>
    </source>
</evidence>
<dbReference type="InterPro" id="IPR003768">
    <property type="entry name" value="ScpA"/>
</dbReference>
<organism evidence="2 3">
    <name type="scientific">Candidatus Falkowbacteria bacterium CG10_big_fil_rev_8_21_14_0_10_37_6</name>
    <dbReference type="NCBI Taxonomy" id="1974563"/>
    <lineage>
        <taxon>Bacteria</taxon>
        <taxon>Candidatus Falkowiibacteriota</taxon>
    </lineage>
</organism>
<reference evidence="3" key="1">
    <citation type="submission" date="2017-09" db="EMBL/GenBank/DDBJ databases">
        <title>Depth-based differentiation of microbial function through sediment-hosted aquifers and enrichment of novel symbionts in the deep terrestrial subsurface.</title>
        <authorList>
            <person name="Probst A.J."/>
            <person name="Ladd B."/>
            <person name="Jarett J.K."/>
            <person name="Geller-Mcgrath D.E."/>
            <person name="Sieber C.M.K."/>
            <person name="Emerson J.B."/>
            <person name="Anantharaman K."/>
            <person name="Thomas B.C."/>
            <person name="Malmstrom R."/>
            <person name="Stieglmeier M."/>
            <person name="Klingl A."/>
            <person name="Woyke T."/>
            <person name="Ryan C.M."/>
            <person name="Banfield J.F."/>
        </authorList>
    </citation>
    <scope>NUCLEOTIDE SEQUENCE [LARGE SCALE GENOMIC DNA]</scope>
</reference>
<dbReference type="InterPro" id="IPR023093">
    <property type="entry name" value="ScpA-like_C"/>
</dbReference>
<evidence type="ECO:0000256" key="1">
    <source>
        <dbReference type="ARBA" id="ARBA00044777"/>
    </source>
</evidence>
<dbReference type="Proteomes" id="UP000228614">
    <property type="component" value="Unassembled WGS sequence"/>
</dbReference>
<sequence length="232" mass="26903">MKIHTDQFEGPLDLLLAMIEDEKLDITEISLAKIADQYIEYIENKKGIDPEEIADFLVVAAKLLLIKSKTLLPYLMRDEDEEEIKDFEKQLKIYKDFLEAAKKVEELALAKTFTHSRDMIKFDSEQLFYPPANVSLKILRENFVELIDRLKPQEVLAESTIAKSVSMEERISVIKDYLKILEEFSFSKLLEDTNTKIDVIVNFMAVLEMIKGRHINADQKVLFGEITVNRIN</sequence>
<dbReference type="EMBL" id="PFAN01000038">
    <property type="protein sequence ID" value="PIR95075.1"/>
    <property type="molecule type" value="Genomic_DNA"/>
</dbReference>
<gene>
    <name evidence="2" type="ORF">COT95_00655</name>
</gene>
<proteinExistence type="predicted"/>
<evidence type="ECO:0000313" key="2">
    <source>
        <dbReference type="EMBL" id="PIR95075.1"/>
    </source>
</evidence>